<organism evidence="1 2">
    <name type="scientific">Riccia sorocarpa</name>
    <dbReference type="NCBI Taxonomy" id="122646"/>
    <lineage>
        <taxon>Eukaryota</taxon>
        <taxon>Viridiplantae</taxon>
        <taxon>Streptophyta</taxon>
        <taxon>Embryophyta</taxon>
        <taxon>Marchantiophyta</taxon>
        <taxon>Marchantiopsida</taxon>
        <taxon>Marchantiidae</taxon>
        <taxon>Marchantiales</taxon>
        <taxon>Ricciaceae</taxon>
        <taxon>Riccia</taxon>
    </lineage>
</organism>
<name>A0ABD3I6X5_9MARC</name>
<protein>
    <recommendedName>
        <fullName evidence="3">Reverse transcriptase domain-containing protein</fullName>
    </recommendedName>
</protein>
<evidence type="ECO:0000313" key="2">
    <source>
        <dbReference type="Proteomes" id="UP001633002"/>
    </source>
</evidence>
<evidence type="ECO:0000313" key="1">
    <source>
        <dbReference type="EMBL" id="KAL3699433.1"/>
    </source>
</evidence>
<proteinExistence type="predicted"/>
<dbReference type="EMBL" id="JBJQOH010000001">
    <property type="protein sequence ID" value="KAL3699433.1"/>
    <property type="molecule type" value="Genomic_DNA"/>
</dbReference>
<evidence type="ECO:0008006" key="3">
    <source>
        <dbReference type="Google" id="ProtNLM"/>
    </source>
</evidence>
<sequence>MFLQEVPSALEIDDLVNLLPTNKAPGKDAVTAEGLREQLEYLRTPVGLFISTHFISLVRGLHTGASAVILADGFFSPRIQLHRGVRQGCPLAPVLFAIVTVPLINLLNQATAAGRLQALTLPGRSFIGYFSLCR</sequence>
<gene>
    <name evidence="1" type="ORF">R1sor_017455</name>
</gene>
<dbReference type="AlphaFoldDB" id="A0ABD3I6X5"/>
<dbReference type="Proteomes" id="UP001633002">
    <property type="component" value="Unassembled WGS sequence"/>
</dbReference>
<reference evidence="1 2" key="1">
    <citation type="submission" date="2024-09" db="EMBL/GenBank/DDBJ databases">
        <title>Chromosome-scale assembly of Riccia sorocarpa.</title>
        <authorList>
            <person name="Paukszto L."/>
        </authorList>
    </citation>
    <scope>NUCLEOTIDE SEQUENCE [LARGE SCALE GENOMIC DNA]</scope>
    <source>
        <strain evidence="1">LP-2024</strain>
        <tissue evidence="1">Aerial parts of the thallus</tissue>
    </source>
</reference>
<comment type="caution">
    <text evidence="1">The sequence shown here is derived from an EMBL/GenBank/DDBJ whole genome shotgun (WGS) entry which is preliminary data.</text>
</comment>
<keyword evidence="2" id="KW-1185">Reference proteome</keyword>
<accession>A0ABD3I6X5</accession>